<name>A0ABS1L1B5_9BACT</name>
<reference evidence="2 3" key="1">
    <citation type="submission" date="2021-01" db="EMBL/GenBank/DDBJ databases">
        <title>Chryseolinea sp. Jin1 Genome sequencing and assembly.</title>
        <authorList>
            <person name="Kim I."/>
        </authorList>
    </citation>
    <scope>NUCLEOTIDE SEQUENCE [LARGE SCALE GENOMIC DNA]</scope>
    <source>
        <strain evidence="2 3">Jin1</strain>
    </source>
</reference>
<keyword evidence="1" id="KW-1133">Transmembrane helix</keyword>
<proteinExistence type="predicted"/>
<protein>
    <recommendedName>
        <fullName evidence="4">Class I SAM-dependent methyltransferase</fullName>
    </recommendedName>
</protein>
<dbReference type="RefSeq" id="WP_202015583.1">
    <property type="nucleotide sequence ID" value="NZ_JAERRB010000015.1"/>
</dbReference>
<dbReference type="SUPFAM" id="SSF53335">
    <property type="entry name" value="S-adenosyl-L-methionine-dependent methyltransferases"/>
    <property type="match status" value="1"/>
</dbReference>
<sequence>MSRIHAFEFEDFPWFPEFLRNYMTDFLQTLANLSDFFKPVVPVIERGLDHSGGNTIIDLASGGGGGLVRLAKHLMTRRPDIDIVLTDYFPNLDAFRYTAAKLPCFRYEEHPVNALNVPTNLVGLRTQFLSFHHFTPEQAQQILQNAVDTGSPIAIFEAQERSVQSVVAMLFSPITVLLVTPFIRPFRIGRIVFTYFIPLVPLFIWWDGIVSALRTYSVREMQSLVDSLQNKDTFVWEIKRLKSGPGVVLYLLGHKK</sequence>
<evidence type="ECO:0000313" key="2">
    <source>
        <dbReference type="EMBL" id="MBL0745243.1"/>
    </source>
</evidence>
<evidence type="ECO:0008006" key="4">
    <source>
        <dbReference type="Google" id="ProtNLM"/>
    </source>
</evidence>
<keyword evidence="3" id="KW-1185">Reference proteome</keyword>
<organism evidence="2 3">
    <name type="scientific">Chryseolinea lacunae</name>
    <dbReference type="NCBI Taxonomy" id="2801331"/>
    <lineage>
        <taxon>Bacteria</taxon>
        <taxon>Pseudomonadati</taxon>
        <taxon>Bacteroidota</taxon>
        <taxon>Cytophagia</taxon>
        <taxon>Cytophagales</taxon>
        <taxon>Fulvivirgaceae</taxon>
        <taxon>Chryseolinea</taxon>
    </lineage>
</organism>
<comment type="caution">
    <text evidence="2">The sequence shown here is derived from an EMBL/GenBank/DDBJ whole genome shotgun (WGS) entry which is preliminary data.</text>
</comment>
<evidence type="ECO:0000256" key="1">
    <source>
        <dbReference type="SAM" id="Phobius"/>
    </source>
</evidence>
<evidence type="ECO:0000313" key="3">
    <source>
        <dbReference type="Proteomes" id="UP000613030"/>
    </source>
</evidence>
<dbReference type="InterPro" id="IPR029063">
    <property type="entry name" value="SAM-dependent_MTases_sf"/>
</dbReference>
<dbReference type="Gene3D" id="3.40.50.150">
    <property type="entry name" value="Vaccinia Virus protein VP39"/>
    <property type="match status" value="1"/>
</dbReference>
<keyword evidence="1" id="KW-0812">Transmembrane</keyword>
<gene>
    <name evidence="2" type="ORF">JI741_28695</name>
</gene>
<feature type="transmembrane region" description="Helical" evidence="1">
    <location>
        <begin position="192"/>
        <end position="213"/>
    </location>
</feature>
<accession>A0ABS1L1B5</accession>
<dbReference type="Proteomes" id="UP000613030">
    <property type="component" value="Unassembled WGS sequence"/>
</dbReference>
<keyword evidence="1" id="KW-0472">Membrane</keyword>
<dbReference type="EMBL" id="JAERRB010000015">
    <property type="protein sequence ID" value="MBL0745243.1"/>
    <property type="molecule type" value="Genomic_DNA"/>
</dbReference>